<reference evidence="13 14" key="1">
    <citation type="journal article" date="2009" name="Appl. Environ. Microbiol.">
        <title>Community genomic and proteomic analyses of chemoautotrophic iron-oxidizing "Leptospirillum rubarum" (Group II) and "Leptospirillum ferrodiazotrophum" (Group III) bacteria in acid mine drainage biofilms.</title>
        <authorList>
            <person name="Goltsman D.S."/>
            <person name="Denef V.J."/>
            <person name="Singer S.W."/>
            <person name="VerBerkmoes N.C."/>
            <person name="Lefsrud M."/>
            <person name="Mueller R.S."/>
            <person name="Dick G.J."/>
            <person name="Sun C.L."/>
            <person name="Wheeler K.E."/>
            <person name="Zemla A."/>
            <person name="Baker B.J."/>
            <person name="Hauser L."/>
            <person name="Land M."/>
            <person name="Shah M.B."/>
            <person name="Thelen M.P."/>
            <person name="Hettich R.L."/>
            <person name="Banfield J.F."/>
        </authorList>
    </citation>
    <scope>NUCLEOTIDE SEQUENCE [LARGE SCALE GENOMIC DNA]</scope>
</reference>
<dbReference type="GO" id="GO:0016887">
    <property type="term" value="F:ATP hydrolysis activity"/>
    <property type="evidence" value="ECO:0007669"/>
    <property type="project" value="InterPro"/>
</dbReference>
<evidence type="ECO:0000259" key="11">
    <source>
        <dbReference type="PROSITE" id="PS50893"/>
    </source>
</evidence>
<evidence type="ECO:0000313" key="13">
    <source>
        <dbReference type="EMBL" id="EES52330.1"/>
    </source>
</evidence>
<dbReference type="GO" id="GO:0140359">
    <property type="term" value="F:ABC-type transporter activity"/>
    <property type="evidence" value="ECO:0007669"/>
    <property type="project" value="InterPro"/>
</dbReference>
<evidence type="ECO:0000256" key="1">
    <source>
        <dbReference type="ARBA" id="ARBA00004651"/>
    </source>
</evidence>
<keyword evidence="6" id="KW-0067">ATP-binding</keyword>
<protein>
    <submittedName>
        <fullName evidence="13">ABC transporter related</fullName>
    </submittedName>
</protein>
<keyword evidence="4 10" id="KW-0812">Transmembrane</keyword>
<evidence type="ECO:0000256" key="2">
    <source>
        <dbReference type="ARBA" id="ARBA00022448"/>
    </source>
</evidence>
<dbReference type="AlphaFoldDB" id="C6HYP5"/>
<dbReference type="Proteomes" id="UP000009374">
    <property type="component" value="Unassembled WGS sequence"/>
</dbReference>
<dbReference type="PROSITE" id="PS50893">
    <property type="entry name" value="ABC_TRANSPORTER_2"/>
    <property type="match status" value="1"/>
</dbReference>
<dbReference type="InterPro" id="IPR011527">
    <property type="entry name" value="ABC1_TM_dom"/>
</dbReference>
<feature type="transmembrane region" description="Helical" evidence="10">
    <location>
        <begin position="160"/>
        <end position="182"/>
    </location>
</feature>
<feature type="transmembrane region" description="Helical" evidence="10">
    <location>
        <begin position="188"/>
        <end position="207"/>
    </location>
</feature>
<feature type="region of interest" description="Disordered" evidence="9">
    <location>
        <begin position="348"/>
        <end position="367"/>
    </location>
</feature>
<organism evidence="13 14">
    <name type="scientific">Leptospirillum ferrodiazotrophum</name>
    <dbReference type="NCBI Taxonomy" id="412449"/>
    <lineage>
        <taxon>Bacteria</taxon>
        <taxon>Pseudomonadati</taxon>
        <taxon>Nitrospirota</taxon>
        <taxon>Nitrospiria</taxon>
        <taxon>Nitrospirales</taxon>
        <taxon>Nitrospiraceae</taxon>
        <taxon>Leptospirillum</taxon>
    </lineage>
</organism>
<dbReference type="SUPFAM" id="SSF52540">
    <property type="entry name" value="P-loop containing nucleoside triphosphate hydrolases"/>
    <property type="match status" value="1"/>
</dbReference>
<dbReference type="Gene3D" id="3.40.50.300">
    <property type="entry name" value="P-loop containing nucleotide triphosphate hydrolases"/>
    <property type="match status" value="1"/>
</dbReference>
<dbReference type="InterPro" id="IPR017871">
    <property type="entry name" value="ABC_transporter-like_CS"/>
</dbReference>
<evidence type="ECO:0000313" key="14">
    <source>
        <dbReference type="Proteomes" id="UP000009374"/>
    </source>
</evidence>
<dbReference type="PROSITE" id="PS50929">
    <property type="entry name" value="ABC_TM1F"/>
    <property type="match status" value="1"/>
</dbReference>
<dbReference type="Pfam" id="PF00664">
    <property type="entry name" value="ABC_membrane"/>
    <property type="match status" value="1"/>
</dbReference>
<evidence type="ECO:0000256" key="5">
    <source>
        <dbReference type="ARBA" id="ARBA00022741"/>
    </source>
</evidence>
<keyword evidence="3" id="KW-1003">Cell membrane</keyword>
<dbReference type="EMBL" id="GG693878">
    <property type="protein sequence ID" value="EES52330.1"/>
    <property type="molecule type" value="Genomic_DNA"/>
</dbReference>
<dbReference type="PROSITE" id="PS00211">
    <property type="entry name" value="ABC_TRANSPORTER_1"/>
    <property type="match status" value="1"/>
</dbReference>
<evidence type="ECO:0000256" key="9">
    <source>
        <dbReference type="SAM" id="MobiDB-lite"/>
    </source>
</evidence>
<keyword evidence="8 10" id="KW-0472">Membrane</keyword>
<sequence>MSGASGLRTGGASPFSRLYGLLTPAHRRKLLVLALLVFASGFFEIAGVASIMPFMGMIVDPRLALENRWIAPLHQLFPLSPREFMMLLGAIVLGVLFLSNLVSALTTWSILRFSFTAGRDLSKMMFAVYLNHPYLFFLGRNTSELAQNTLFEIGRLVNNILIPFLTVLSRTVIVLFILGLLLVVNPEIALLSGLVLGGAYGGIYLLVRRSLSRTGQEVSKENSRRFQVASETFSGIKDIKILGREEAFFNLFAIPVERYTYFQAKSQMVSLLPRYAMETLAFGGIIVIVLALLSMGGNLATTLPLISLYALAGYRLMPSLQQIFANWSLIRFNLPAIDKVVSDIESLPGREPAKPEPRDVSIPNVPSPVSQPLPLRREICLSEVSFSYPGREEKVLDRVSLTIPANVSVGIVGSTGSGKTTTLDILLGLLEPGEGELRIDGIPVTAKNRRQWQASLGYVPQQIMLIDDTVKNNIAFGIPEGEIEMDRVVRAARLAHLHDFILSELPKGYDTGIGERGVRLSGGQRQRIGIARALYHDPAVLVLDEATSALDNMTESVIMEALATLSRQKTILMVAHRLTTVRDCDMIVVLDRGRISDIGTYHELMEREGIFASMVRGGVSG</sequence>
<accession>C6HYP5</accession>
<keyword evidence="7 10" id="KW-1133">Transmembrane helix</keyword>
<proteinExistence type="predicted"/>
<feature type="domain" description="ABC transporter" evidence="11">
    <location>
        <begin position="379"/>
        <end position="617"/>
    </location>
</feature>
<feature type="transmembrane region" description="Helical" evidence="10">
    <location>
        <begin position="30"/>
        <end position="59"/>
    </location>
</feature>
<dbReference type="InterPro" id="IPR027417">
    <property type="entry name" value="P-loop_NTPase"/>
</dbReference>
<keyword evidence="2" id="KW-0813">Transport</keyword>
<feature type="transmembrane region" description="Helical" evidence="10">
    <location>
        <begin position="84"/>
        <end position="111"/>
    </location>
</feature>
<evidence type="ECO:0000259" key="12">
    <source>
        <dbReference type="PROSITE" id="PS50929"/>
    </source>
</evidence>
<dbReference type="PANTHER" id="PTHR24221">
    <property type="entry name" value="ATP-BINDING CASSETTE SUB-FAMILY B"/>
    <property type="match status" value="1"/>
</dbReference>
<feature type="transmembrane region" description="Helical" evidence="10">
    <location>
        <begin position="275"/>
        <end position="293"/>
    </location>
</feature>
<dbReference type="InterPro" id="IPR003439">
    <property type="entry name" value="ABC_transporter-like_ATP-bd"/>
</dbReference>
<evidence type="ECO:0000256" key="3">
    <source>
        <dbReference type="ARBA" id="ARBA00022475"/>
    </source>
</evidence>
<dbReference type="GO" id="GO:0005886">
    <property type="term" value="C:plasma membrane"/>
    <property type="evidence" value="ECO:0007669"/>
    <property type="project" value="UniProtKB-SubCell"/>
</dbReference>
<dbReference type="InterPro" id="IPR036640">
    <property type="entry name" value="ABC1_TM_sf"/>
</dbReference>
<name>C6HYP5_9BACT</name>
<dbReference type="Pfam" id="PF00005">
    <property type="entry name" value="ABC_tran"/>
    <property type="match status" value="1"/>
</dbReference>
<dbReference type="InterPro" id="IPR039421">
    <property type="entry name" value="Type_1_exporter"/>
</dbReference>
<dbReference type="FunFam" id="3.40.50.300:FF:000221">
    <property type="entry name" value="Multidrug ABC transporter ATP-binding protein"/>
    <property type="match status" value="1"/>
</dbReference>
<dbReference type="GO" id="GO:0005524">
    <property type="term" value="F:ATP binding"/>
    <property type="evidence" value="ECO:0007669"/>
    <property type="project" value="UniProtKB-KW"/>
</dbReference>
<gene>
    <name evidence="13" type="ORF">UBAL3_94240122</name>
</gene>
<evidence type="ECO:0000256" key="10">
    <source>
        <dbReference type="SAM" id="Phobius"/>
    </source>
</evidence>
<evidence type="ECO:0000256" key="4">
    <source>
        <dbReference type="ARBA" id="ARBA00022692"/>
    </source>
</evidence>
<evidence type="ECO:0000256" key="6">
    <source>
        <dbReference type="ARBA" id="ARBA00022840"/>
    </source>
</evidence>
<dbReference type="PANTHER" id="PTHR24221:SF654">
    <property type="entry name" value="ATP-BINDING CASSETTE SUB-FAMILY B MEMBER 6"/>
    <property type="match status" value="1"/>
</dbReference>
<evidence type="ECO:0000256" key="7">
    <source>
        <dbReference type="ARBA" id="ARBA00022989"/>
    </source>
</evidence>
<keyword evidence="5" id="KW-0547">Nucleotide-binding</keyword>
<comment type="subcellular location">
    <subcellularLocation>
        <location evidence="1">Cell membrane</location>
        <topology evidence="1">Multi-pass membrane protein</topology>
    </subcellularLocation>
</comment>
<dbReference type="Gene3D" id="1.20.1560.10">
    <property type="entry name" value="ABC transporter type 1, transmembrane domain"/>
    <property type="match status" value="1"/>
</dbReference>
<dbReference type="GO" id="GO:0034040">
    <property type="term" value="F:ATPase-coupled lipid transmembrane transporter activity"/>
    <property type="evidence" value="ECO:0007669"/>
    <property type="project" value="TreeGrafter"/>
</dbReference>
<dbReference type="SUPFAM" id="SSF90123">
    <property type="entry name" value="ABC transporter transmembrane region"/>
    <property type="match status" value="1"/>
</dbReference>
<keyword evidence="14" id="KW-1185">Reference proteome</keyword>
<feature type="domain" description="ABC transmembrane type-1" evidence="12">
    <location>
        <begin position="31"/>
        <end position="330"/>
    </location>
</feature>
<dbReference type="InterPro" id="IPR003593">
    <property type="entry name" value="AAA+_ATPase"/>
</dbReference>
<dbReference type="SMART" id="SM00382">
    <property type="entry name" value="AAA"/>
    <property type="match status" value="1"/>
</dbReference>
<evidence type="ECO:0000256" key="8">
    <source>
        <dbReference type="ARBA" id="ARBA00023136"/>
    </source>
</evidence>